<dbReference type="VEuPathDB" id="FungiDB:CXQ85_002447"/>
<protein>
    <recommendedName>
        <fullName evidence="5">RNA polymerase I-specific transcription initiation factor RRN3</fullName>
    </recommendedName>
</protein>
<comment type="caution">
    <text evidence="3">The sequence shown here is derived from an EMBL/GenBank/DDBJ whole genome shotgun (WGS) entry which is preliminary data.</text>
</comment>
<dbReference type="PANTHER" id="PTHR12790:SF0">
    <property type="entry name" value="RNA POLYMERASE I-SPECIFIC TRANSCRIPTION INITIATION FACTOR RRN3-RELATED"/>
    <property type="match status" value="1"/>
</dbReference>
<keyword evidence="4" id="KW-1185">Reference proteome</keyword>
<dbReference type="InterPro" id="IPR016024">
    <property type="entry name" value="ARM-type_fold"/>
</dbReference>
<sequence length="589" mass="67457">MNSETNFQNDTMQLNSLTAKINFPLSHKEAMSLSNLNIVLKSLIVNIAKLDKSACAPLISAIIRYPWLDVRVPESTQGKLAFHSFVDLYSQFLTVLSSSIPKYSSEVIQKLINEFPDLSSDTYPHHKVLKRLIAYSPTCINIIPHALNATSPHHVSSSTADITNFVKHSVTMITYCPDLQYSIWQSVIELCIKLDVDLQNELDDLDDDSIEELINGEDSDNDNVVDMDDEEDEDNVAEVYDVTSTMNIRQMVSKLDKVMEFLLSTTEPSFTAEEINNGTGVHLFNTLASLFKTHVLPTHFTKSIQFLMFHISQYQPELADSFLVMLIDVAFNQKETAEKRLKALQYLSSYIARAKNLTKHQVVFIVSYLVGWINKYITEREHEVFEFSESSSGGMERFKLFYATFQTLLYIFCFRHKQLVKDEAESGSGEWECDIDKFFQRVIIAKFNPLKYCDETVVFIFAKLATKLNVCYCYSIIEHNKRERMIQGNSKMPSTVGNFRHKQEFLDLEAYFPFDPVVLPGSKKIIDKNYVEWSQVNPVIEDDEEDDSGSHPEEDDDEDDSDSDEDTDEEDKDDEEEAGSAEEDSDRET</sequence>
<dbReference type="GO" id="GO:0001042">
    <property type="term" value="F:RNA polymerase I core binding"/>
    <property type="evidence" value="ECO:0007669"/>
    <property type="project" value="TreeGrafter"/>
</dbReference>
<evidence type="ECO:0008006" key="5">
    <source>
        <dbReference type="Google" id="ProtNLM"/>
    </source>
</evidence>
<evidence type="ECO:0000256" key="2">
    <source>
        <dbReference type="SAM" id="MobiDB-lite"/>
    </source>
</evidence>
<organism evidence="3 4">
    <name type="scientific">Candidozyma haemuli</name>
    <dbReference type="NCBI Taxonomy" id="45357"/>
    <lineage>
        <taxon>Eukaryota</taxon>
        <taxon>Fungi</taxon>
        <taxon>Dikarya</taxon>
        <taxon>Ascomycota</taxon>
        <taxon>Saccharomycotina</taxon>
        <taxon>Pichiomycetes</taxon>
        <taxon>Metschnikowiaceae</taxon>
        <taxon>Candidozyma</taxon>
    </lineage>
</organism>
<dbReference type="AlphaFoldDB" id="A0A2V1AS90"/>
<gene>
    <name evidence="3" type="ORF">CXQ85_002447</name>
</gene>
<dbReference type="EMBL" id="PKFO01000003">
    <property type="protein sequence ID" value="PVH20645.1"/>
    <property type="molecule type" value="Genomic_DNA"/>
</dbReference>
<evidence type="ECO:0000256" key="1">
    <source>
        <dbReference type="ARBA" id="ARBA00010098"/>
    </source>
</evidence>
<dbReference type="GO" id="GO:0006361">
    <property type="term" value="P:transcription initiation at RNA polymerase I promoter"/>
    <property type="evidence" value="ECO:0007669"/>
    <property type="project" value="InterPro"/>
</dbReference>
<dbReference type="GO" id="GO:0001181">
    <property type="term" value="F:RNA polymerase I general transcription initiation factor activity"/>
    <property type="evidence" value="ECO:0007669"/>
    <property type="project" value="InterPro"/>
</dbReference>
<evidence type="ECO:0000313" key="4">
    <source>
        <dbReference type="Proteomes" id="UP000244309"/>
    </source>
</evidence>
<comment type="similarity">
    <text evidence="1">Belongs to the RRN3 family.</text>
</comment>
<dbReference type="RefSeq" id="XP_025341585.1">
    <property type="nucleotide sequence ID" value="XM_025486120.1"/>
</dbReference>
<dbReference type="OrthoDB" id="26970at2759"/>
<dbReference type="Pfam" id="PF05327">
    <property type="entry name" value="RRN3"/>
    <property type="match status" value="1"/>
</dbReference>
<dbReference type="SUPFAM" id="SSF48371">
    <property type="entry name" value="ARM repeat"/>
    <property type="match status" value="1"/>
</dbReference>
<dbReference type="InterPro" id="IPR007991">
    <property type="entry name" value="RNA_pol_I_trans_ini_fac_RRN3"/>
</dbReference>
<dbReference type="STRING" id="45357.A0A2V1AS90"/>
<dbReference type="PANTHER" id="PTHR12790">
    <property type="entry name" value="TRANSCRIPTION INITIATION FACTOR IA RRN3"/>
    <property type="match status" value="1"/>
</dbReference>
<feature type="compositionally biased region" description="Acidic residues" evidence="2">
    <location>
        <begin position="540"/>
        <end position="589"/>
    </location>
</feature>
<name>A0A2V1AS90_9ASCO</name>
<reference evidence="3 4" key="1">
    <citation type="submission" date="2017-12" db="EMBL/GenBank/DDBJ databases">
        <title>Genome Sequence of a Multidrug-Resistant Candida haemulonii Isolate from a Patient with Chronic Leg Ulcers in Israel.</title>
        <authorList>
            <person name="Chow N.A."/>
            <person name="Gade L."/>
            <person name="Batra D."/>
            <person name="Rowe L.A."/>
            <person name="Ben-Ami R."/>
            <person name="Loparev V.N."/>
            <person name="Litvintseva A.P."/>
        </authorList>
    </citation>
    <scope>NUCLEOTIDE SEQUENCE [LARGE SCALE GENOMIC DNA]</scope>
    <source>
        <strain evidence="3 4">B11899</strain>
    </source>
</reference>
<dbReference type="GO" id="GO:0005634">
    <property type="term" value="C:nucleus"/>
    <property type="evidence" value="ECO:0007669"/>
    <property type="project" value="TreeGrafter"/>
</dbReference>
<dbReference type="Proteomes" id="UP000244309">
    <property type="component" value="Unassembled WGS sequence"/>
</dbReference>
<proteinExistence type="inferred from homology"/>
<dbReference type="GeneID" id="37007778"/>
<feature type="region of interest" description="Disordered" evidence="2">
    <location>
        <begin position="539"/>
        <end position="589"/>
    </location>
</feature>
<evidence type="ECO:0000313" key="3">
    <source>
        <dbReference type="EMBL" id="PVH20645.1"/>
    </source>
</evidence>
<accession>A0A2V1AS90</accession>